<dbReference type="STRING" id="763406.A0A1E3NPD3"/>
<dbReference type="PANTHER" id="PTHR13156">
    <property type="entry name" value="NADH-UBIQUINONE OXIDOREDUCTASE 13 KD-A SUBUNIT"/>
    <property type="match status" value="1"/>
</dbReference>
<accession>A0A1E3NPD3</accession>
<dbReference type="GO" id="GO:0005739">
    <property type="term" value="C:mitochondrion"/>
    <property type="evidence" value="ECO:0007669"/>
    <property type="project" value="GOC"/>
</dbReference>
<reference evidence="3 4" key="1">
    <citation type="journal article" date="2016" name="Proc. Natl. Acad. Sci. U.S.A.">
        <title>Comparative genomics of biotechnologically important yeasts.</title>
        <authorList>
            <person name="Riley R."/>
            <person name="Haridas S."/>
            <person name="Wolfe K.H."/>
            <person name="Lopes M.R."/>
            <person name="Hittinger C.T."/>
            <person name="Goeker M."/>
            <person name="Salamov A.A."/>
            <person name="Wisecaver J.H."/>
            <person name="Long T.M."/>
            <person name="Calvey C.H."/>
            <person name="Aerts A.L."/>
            <person name="Barry K.W."/>
            <person name="Choi C."/>
            <person name="Clum A."/>
            <person name="Coughlan A.Y."/>
            <person name="Deshpande S."/>
            <person name="Douglass A.P."/>
            <person name="Hanson S.J."/>
            <person name="Klenk H.-P."/>
            <person name="LaButti K.M."/>
            <person name="Lapidus A."/>
            <person name="Lindquist E.A."/>
            <person name="Lipzen A.M."/>
            <person name="Meier-Kolthoff J.P."/>
            <person name="Ohm R.A."/>
            <person name="Otillar R.P."/>
            <person name="Pangilinan J.L."/>
            <person name="Peng Y."/>
            <person name="Rokas A."/>
            <person name="Rosa C.A."/>
            <person name="Scheuner C."/>
            <person name="Sibirny A.A."/>
            <person name="Slot J.C."/>
            <person name="Stielow J.B."/>
            <person name="Sun H."/>
            <person name="Kurtzman C.P."/>
            <person name="Blackwell M."/>
            <person name="Grigoriev I.V."/>
            <person name="Jeffries T.W."/>
        </authorList>
    </citation>
    <scope>NUCLEOTIDE SEQUENCE [LARGE SCALE GENOMIC DNA]</scope>
    <source>
        <strain evidence="3 4">NRRL Y-2026</strain>
    </source>
</reference>
<dbReference type="OrthoDB" id="307899at2759"/>
<feature type="compositionally biased region" description="Low complexity" evidence="1">
    <location>
        <begin position="19"/>
        <end position="28"/>
    </location>
</feature>
<dbReference type="GO" id="GO:0006120">
    <property type="term" value="P:mitochondrial electron transport, NADH to ubiquinone"/>
    <property type="evidence" value="ECO:0007669"/>
    <property type="project" value="TreeGrafter"/>
</dbReference>
<evidence type="ECO:0000259" key="2">
    <source>
        <dbReference type="Pfam" id="PF10276"/>
    </source>
</evidence>
<organism evidence="3 4">
    <name type="scientific">Pichia membranifaciens NRRL Y-2026</name>
    <dbReference type="NCBI Taxonomy" id="763406"/>
    <lineage>
        <taxon>Eukaryota</taxon>
        <taxon>Fungi</taxon>
        <taxon>Dikarya</taxon>
        <taxon>Ascomycota</taxon>
        <taxon>Saccharomycotina</taxon>
        <taxon>Pichiomycetes</taxon>
        <taxon>Pichiales</taxon>
        <taxon>Pichiaceae</taxon>
        <taxon>Pichia</taxon>
    </lineage>
</organism>
<proteinExistence type="predicted"/>
<dbReference type="RefSeq" id="XP_019019084.1">
    <property type="nucleotide sequence ID" value="XM_019160988.1"/>
</dbReference>
<feature type="region of interest" description="Disordered" evidence="1">
    <location>
        <begin position="19"/>
        <end position="77"/>
    </location>
</feature>
<dbReference type="GeneID" id="30177675"/>
<dbReference type="AlphaFoldDB" id="A0A1E3NPD3"/>
<gene>
    <name evidence="3" type="ORF">PICMEDRAFT_15835</name>
</gene>
<evidence type="ECO:0000313" key="3">
    <source>
        <dbReference type="EMBL" id="ODQ47971.1"/>
    </source>
</evidence>
<dbReference type="PANTHER" id="PTHR13156:SF0">
    <property type="entry name" value="NADH DEHYDROGENASE [UBIQUINONE] IRON-SULFUR PROTEIN 6, MITOCHONDRIAL"/>
    <property type="match status" value="1"/>
</dbReference>
<keyword evidence="4" id="KW-1185">Reference proteome</keyword>
<name>A0A1E3NPD3_9ASCO</name>
<dbReference type="Gene3D" id="2.60.260.40">
    <property type="entry name" value="q5lls5 like domains"/>
    <property type="match status" value="1"/>
</dbReference>
<sequence>MLARTVRINSVAARRFVATASKSSTATKTQEKEAGAATGSSTALTGEDPLDVIPSSNYPQAPNRAETWSQSQKSRDEIYKTDPRFVGKDLSKQPQSLAAIELIKQQPVSFIHGNIAVCHGTDFVQGHPKVYINLDKDKAHSCGYCGARYAREELKNKL</sequence>
<evidence type="ECO:0000256" key="1">
    <source>
        <dbReference type="SAM" id="MobiDB-lite"/>
    </source>
</evidence>
<feature type="compositionally biased region" description="Polar residues" evidence="1">
    <location>
        <begin position="54"/>
        <end position="72"/>
    </location>
</feature>
<dbReference type="InterPro" id="IPR019401">
    <property type="entry name" value="Znf_CHCC"/>
</dbReference>
<evidence type="ECO:0000313" key="4">
    <source>
        <dbReference type="Proteomes" id="UP000094455"/>
    </source>
</evidence>
<dbReference type="Proteomes" id="UP000094455">
    <property type="component" value="Unassembled WGS sequence"/>
</dbReference>
<protein>
    <recommendedName>
        <fullName evidence="2">Zinc finger CHCC-type domain-containing protein</fullName>
    </recommendedName>
</protein>
<feature type="domain" description="Zinc finger CHCC-type" evidence="2">
    <location>
        <begin position="114"/>
        <end position="149"/>
    </location>
</feature>
<dbReference type="Pfam" id="PF10276">
    <property type="entry name" value="zf-CHCC"/>
    <property type="match status" value="1"/>
</dbReference>
<dbReference type="EMBL" id="KV454002">
    <property type="protein sequence ID" value="ODQ47971.1"/>
    <property type="molecule type" value="Genomic_DNA"/>
</dbReference>